<dbReference type="InterPro" id="IPR006913">
    <property type="entry name" value="CENP-V/GFA"/>
</dbReference>
<dbReference type="GO" id="GO:0008270">
    <property type="term" value="F:zinc ion binding"/>
    <property type="evidence" value="ECO:0007669"/>
    <property type="project" value="UniProtKB-KW"/>
</dbReference>
<dbReference type="Gene3D" id="2.170.150.70">
    <property type="match status" value="2"/>
</dbReference>
<dbReference type="InterPro" id="IPR013087">
    <property type="entry name" value="Znf_C2H2_type"/>
</dbReference>
<dbReference type="SUPFAM" id="SSF51316">
    <property type="entry name" value="Mss4-like"/>
    <property type="match status" value="2"/>
</dbReference>
<dbReference type="InterPro" id="IPR052355">
    <property type="entry name" value="CENP-V-like"/>
</dbReference>
<dbReference type="STRING" id="327505.A0A2H3G770"/>
<keyword evidence="4" id="KW-0863">Zinc-finger</keyword>
<evidence type="ECO:0000259" key="6">
    <source>
        <dbReference type="PROSITE" id="PS50157"/>
    </source>
</evidence>
<feature type="domain" description="C2H2-type" evidence="6">
    <location>
        <begin position="315"/>
        <end position="343"/>
    </location>
</feature>
<reference evidence="8 9" key="2">
    <citation type="journal article" date="2017" name="Sci. Rep.">
        <title>A mobile pathogenicity chromosome in Fusarium oxysporum for infection of multiple cucurbit species.</title>
        <authorList>
            <person name="van Dam P."/>
            <person name="Fokkens L."/>
            <person name="Ayukawa Y."/>
            <person name="van der Gragt M."/>
            <person name="Ter Horst A."/>
            <person name="Brankovics B."/>
            <person name="Houterman P.M."/>
            <person name="Arie T."/>
            <person name="Rep M."/>
        </authorList>
    </citation>
    <scope>NUCLEOTIDE SEQUENCE [LARGE SCALE GENOMIC DNA]</scope>
    <source>
        <strain evidence="8 9">Forc016</strain>
    </source>
</reference>
<evidence type="ECO:0000259" key="7">
    <source>
        <dbReference type="PROSITE" id="PS51891"/>
    </source>
</evidence>
<comment type="similarity">
    <text evidence="1">Belongs to the Gfa family.</text>
</comment>
<feature type="compositionally biased region" description="Acidic residues" evidence="5">
    <location>
        <begin position="646"/>
        <end position="684"/>
    </location>
</feature>
<evidence type="ECO:0000256" key="5">
    <source>
        <dbReference type="SAM" id="MobiDB-lite"/>
    </source>
</evidence>
<keyword evidence="2" id="KW-0479">Metal-binding</keyword>
<dbReference type="AlphaFoldDB" id="A0A2H3G770"/>
<accession>A0A2H3G770</accession>
<name>A0A2H3G770_FUSOX</name>
<sequence length="698" mass="79399">MAETQQPRLTYRGNCHCGDFVYEIEVPEIMSVGECNCSICHKKGYLWVFLEEENFKVVKGDIGQLTGYRFGRKRAEHRFCPTCGTGIMKKALVDEFPPGMELGVNVRSIQGISTWDLERKALDGRSRGSAYDPPAHKGGFPEAGIETGKLYTGSCHCGKATVAVKCNPIDETFDESPVIICNCSVCERGGYVWIYPDNEQVVLSGDDADIAEYLFGHRVVGKTFCQTCGVHLTNRFNADILKVNPNIAQGQQERQPPDADKKKTKHNDIALECRRKLVEQVNAIPNLLQNQAKLPLPYIPIEPISCLAAPRLDGRKCRKCGCMFRQAQKMRLHCMKEHLWKNPRERGRPISGLEPAAELPWIEGVACQRFFPSREGSRWFEVLQETKKSKKGARLAKSSRPDLSKDVRSLNCEARAHLSDVLEREENFFDQMNQPRMSAKDLGSDALASTGLWPERTQWRVIFENARRDILRAMTRLPDRHSLMSDYVMAQGCQQGDLCIRSSYVDEQKISCTMRALDLVIDRCENTVRHTGRILLCWLSSPKLHVYRENPFCLVAEKSSETRYRVLQKRFLAFVIRLHRMSNALQGEVANFRLNTVLSARLERLWSHKVWNIFDVSRGLWPDLGNSLYVEETSMALNEGRSSSAENEDEERTGNNYEDDLDPEEKDVDDGDGDWDSEDDELDHDDSAYGSDQANITY</sequence>
<gene>
    <name evidence="8" type="ORF">AU210_012370</name>
</gene>
<feature type="domain" description="CENP-V/GFA" evidence="7">
    <location>
        <begin position="11"/>
        <end position="116"/>
    </location>
</feature>
<evidence type="ECO:0008006" key="10">
    <source>
        <dbReference type="Google" id="ProtNLM"/>
    </source>
</evidence>
<evidence type="ECO:0000313" key="9">
    <source>
        <dbReference type="Proteomes" id="UP000219602"/>
    </source>
</evidence>
<evidence type="ECO:0000256" key="1">
    <source>
        <dbReference type="ARBA" id="ARBA00005495"/>
    </source>
</evidence>
<feature type="region of interest" description="Disordered" evidence="5">
    <location>
        <begin position="637"/>
        <end position="698"/>
    </location>
</feature>
<keyword evidence="3" id="KW-0862">Zinc</keyword>
<organism evidence="8 9">
    <name type="scientific">Fusarium oxysporum f. sp. radicis-cucumerinum</name>
    <dbReference type="NCBI Taxonomy" id="327505"/>
    <lineage>
        <taxon>Eukaryota</taxon>
        <taxon>Fungi</taxon>
        <taxon>Dikarya</taxon>
        <taxon>Ascomycota</taxon>
        <taxon>Pezizomycotina</taxon>
        <taxon>Sordariomycetes</taxon>
        <taxon>Hypocreomycetidae</taxon>
        <taxon>Hypocreales</taxon>
        <taxon>Nectriaceae</taxon>
        <taxon>Fusarium</taxon>
        <taxon>Fusarium oxysporum species complex</taxon>
    </lineage>
</organism>
<dbReference type="PROSITE" id="PS51891">
    <property type="entry name" value="CENP_V_GFA"/>
    <property type="match status" value="2"/>
</dbReference>
<dbReference type="PROSITE" id="PS50157">
    <property type="entry name" value="ZINC_FINGER_C2H2_2"/>
    <property type="match status" value="1"/>
</dbReference>
<proteinExistence type="inferred from homology"/>
<dbReference type="Proteomes" id="UP000219602">
    <property type="component" value="Chromosome 11"/>
</dbReference>
<feature type="domain" description="CENP-V/GFA" evidence="7">
    <location>
        <begin position="151"/>
        <end position="258"/>
    </location>
</feature>
<dbReference type="GO" id="GO:0016846">
    <property type="term" value="F:carbon-sulfur lyase activity"/>
    <property type="evidence" value="ECO:0007669"/>
    <property type="project" value="InterPro"/>
</dbReference>
<evidence type="ECO:0000256" key="2">
    <source>
        <dbReference type="ARBA" id="ARBA00022723"/>
    </source>
</evidence>
<dbReference type="PANTHER" id="PTHR28620">
    <property type="entry name" value="CENTROMERE PROTEIN V"/>
    <property type="match status" value="1"/>
</dbReference>
<comment type="caution">
    <text evidence="8">The sequence shown here is derived from an EMBL/GenBank/DDBJ whole genome shotgun (WGS) entry which is preliminary data.</text>
</comment>
<protein>
    <recommendedName>
        <fullName evidence="10">CENP-V/GFA domain-containing protein</fullName>
    </recommendedName>
</protein>
<evidence type="ECO:0000256" key="3">
    <source>
        <dbReference type="ARBA" id="ARBA00022833"/>
    </source>
</evidence>
<evidence type="ECO:0000313" key="8">
    <source>
        <dbReference type="EMBL" id="PCD25936.1"/>
    </source>
</evidence>
<reference evidence="8 9" key="1">
    <citation type="journal article" date="2016" name="Environ. Microbiol.">
        <title>Effector profiles distinguish formae speciales of Fusarium oxysporum.</title>
        <authorList>
            <person name="van Dam P."/>
            <person name="Fokkens L."/>
            <person name="Schmidt S.M."/>
            <person name="Linmans J.H."/>
            <person name="Kistler H.C."/>
            <person name="Ma L.J."/>
            <person name="Rep M."/>
        </authorList>
    </citation>
    <scope>NUCLEOTIDE SEQUENCE [LARGE SCALE GENOMIC DNA]</scope>
    <source>
        <strain evidence="8 9">Forc016</strain>
    </source>
</reference>
<evidence type="ECO:0000256" key="4">
    <source>
        <dbReference type="PROSITE-ProRule" id="PRU00042"/>
    </source>
</evidence>
<dbReference type="Pfam" id="PF04828">
    <property type="entry name" value="GFA"/>
    <property type="match status" value="2"/>
</dbReference>
<dbReference type="PROSITE" id="PS00028">
    <property type="entry name" value="ZINC_FINGER_C2H2_1"/>
    <property type="match status" value="1"/>
</dbReference>
<dbReference type="PANTHER" id="PTHR28620:SF1">
    <property type="entry name" value="CENP-V_GFA DOMAIN-CONTAINING PROTEIN"/>
    <property type="match status" value="1"/>
</dbReference>
<dbReference type="EMBL" id="MABQ02000009">
    <property type="protein sequence ID" value="PCD25936.1"/>
    <property type="molecule type" value="Genomic_DNA"/>
</dbReference>
<dbReference type="InterPro" id="IPR011057">
    <property type="entry name" value="Mss4-like_sf"/>
</dbReference>